<evidence type="ECO:0000313" key="3">
    <source>
        <dbReference type="EMBL" id="KAJ8948600.1"/>
    </source>
</evidence>
<dbReference type="AlphaFoldDB" id="A0AAV8YAR2"/>
<protein>
    <recommendedName>
        <fullName evidence="2">PiggyBac transposable element-derived protein domain-containing protein</fullName>
    </recommendedName>
</protein>
<feature type="domain" description="PiggyBac transposable element-derived protein" evidence="2">
    <location>
        <begin position="113"/>
        <end position="195"/>
    </location>
</feature>
<dbReference type="PANTHER" id="PTHR46599:SF3">
    <property type="entry name" value="PIGGYBAC TRANSPOSABLE ELEMENT-DERIVED PROTEIN 4"/>
    <property type="match status" value="1"/>
</dbReference>
<dbReference type="Proteomes" id="UP001162162">
    <property type="component" value="Unassembled WGS sequence"/>
</dbReference>
<proteinExistence type="predicted"/>
<dbReference type="InterPro" id="IPR029526">
    <property type="entry name" value="PGBD"/>
</dbReference>
<feature type="domain" description="PiggyBac transposable element-derived protein" evidence="2">
    <location>
        <begin position="199"/>
        <end position="278"/>
    </location>
</feature>
<feature type="compositionally biased region" description="Polar residues" evidence="1">
    <location>
        <begin position="16"/>
        <end position="38"/>
    </location>
</feature>
<organism evidence="3 4">
    <name type="scientific">Aromia moschata</name>
    <dbReference type="NCBI Taxonomy" id="1265417"/>
    <lineage>
        <taxon>Eukaryota</taxon>
        <taxon>Metazoa</taxon>
        <taxon>Ecdysozoa</taxon>
        <taxon>Arthropoda</taxon>
        <taxon>Hexapoda</taxon>
        <taxon>Insecta</taxon>
        <taxon>Pterygota</taxon>
        <taxon>Neoptera</taxon>
        <taxon>Endopterygota</taxon>
        <taxon>Coleoptera</taxon>
        <taxon>Polyphaga</taxon>
        <taxon>Cucujiformia</taxon>
        <taxon>Chrysomeloidea</taxon>
        <taxon>Cerambycidae</taxon>
        <taxon>Cerambycinae</taxon>
        <taxon>Callichromatini</taxon>
        <taxon>Aromia</taxon>
    </lineage>
</organism>
<reference evidence="3" key="1">
    <citation type="journal article" date="2023" name="Insect Mol. Biol.">
        <title>Genome sequencing provides insights into the evolution of gene families encoding plant cell wall-degrading enzymes in longhorned beetles.</title>
        <authorList>
            <person name="Shin N.R."/>
            <person name="Okamura Y."/>
            <person name="Kirsch R."/>
            <person name="Pauchet Y."/>
        </authorList>
    </citation>
    <scope>NUCLEOTIDE SEQUENCE</scope>
    <source>
        <strain evidence="3">AMC_N1</strain>
    </source>
</reference>
<feature type="region of interest" description="Disordered" evidence="1">
    <location>
        <begin position="1"/>
        <end position="60"/>
    </location>
</feature>
<comment type="caution">
    <text evidence="3">The sequence shown here is derived from an EMBL/GenBank/DDBJ whole genome shotgun (WGS) entry which is preliminary data.</text>
</comment>
<evidence type="ECO:0000259" key="2">
    <source>
        <dbReference type="Pfam" id="PF13843"/>
    </source>
</evidence>
<evidence type="ECO:0000313" key="4">
    <source>
        <dbReference type="Proteomes" id="UP001162162"/>
    </source>
</evidence>
<dbReference type="Pfam" id="PF13843">
    <property type="entry name" value="DDE_Tnp_1_7"/>
    <property type="match status" value="2"/>
</dbReference>
<dbReference type="PANTHER" id="PTHR46599">
    <property type="entry name" value="PIGGYBAC TRANSPOSABLE ELEMENT-DERIVED PROTEIN 4"/>
    <property type="match status" value="1"/>
</dbReference>
<keyword evidence="4" id="KW-1185">Reference proteome</keyword>
<evidence type="ECO:0000256" key="1">
    <source>
        <dbReference type="SAM" id="MobiDB-lite"/>
    </source>
</evidence>
<sequence length="296" mass="33623">MTSMNRSEPNAHIPSDSGSDNDSNAEDCQNVVSPSNQDLPDGNVPEYVLSGTDDDSNSEWDAEDLQPLAQVAARIKIEKQISWEKKVTNIRMPIPFTEDTGLPQFIKNLSSPSPLEIFSLLIADDIIDHIVFQTNLYAEQEFIAKGKTYKKTNPDEIKAFLGINLLMGIKQYSSYRDHWSTAPDLHDPYISRIMTIHHVPLLEDLLQQQIYACGTVNSTRQKLPKFKSDKELKRGEYDWYCSNSGLSAVKWRDKRSVHLLSNYHDPSSGTEVKRKKKMGHMNKCLALLCLLIIIRI</sequence>
<name>A0AAV8YAR2_9CUCU</name>
<dbReference type="EMBL" id="JAPWTK010000134">
    <property type="protein sequence ID" value="KAJ8948600.1"/>
    <property type="molecule type" value="Genomic_DNA"/>
</dbReference>
<accession>A0AAV8YAR2</accession>
<gene>
    <name evidence="3" type="ORF">NQ318_007604</name>
</gene>